<keyword evidence="3 6" id="KW-0812">Transmembrane</keyword>
<keyword evidence="5 6" id="KW-0472">Membrane</keyword>
<dbReference type="InterPro" id="IPR036259">
    <property type="entry name" value="MFS_trans_sf"/>
</dbReference>
<feature type="transmembrane region" description="Helical" evidence="6">
    <location>
        <begin position="237"/>
        <end position="257"/>
    </location>
</feature>
<keyword evidence="2" id="KW-0813">Transport</keyword>
<keyword evidence="4 6" id="KW-1133">Transmembrane helix</keyword>
<evidence type="ECO:0000259" key="7">
    <source>
        <dbReference type="PROSITE" id="PS50850"/>
    </source>
</evidence>
<feature type="transmembrane region" description="Helical" evidence="6">
    <location>
        <begin position="339"/>
        <end position="356"/>
    </location>
</feature>
<dbReference type="PROSITE" id="PS50850">
    <property type="entry name" value="MFS"/>
    <property type="match status" value="1"/>
</dbReference>
<dbReference type="GO" id="GO:0016020">
    <property type="term" value="C:membrane"/>
    <property type="evidence" value="ECO:0007669"/>
    <property type="project" value="UniProtKB-SubCell"/>
</dbReference>
<feature type="transmembrane region" description="Helical" evidence="6">
    <location>
        <begin position="28"/>
        <end position="50"/>
    </location>
</feature>
<dbReference type="Pfam" id="PF07690">
    <property type="entry name" value="MFS_1"/>
    <property type="match status" value="2"/>
</dbReference>
<dbReference type="CDD" id="cd17330">
    <property type="entry name" value="MFS_SLC46_TetA_like"/>
    <property type="match status" value="1"/>
</dbReference>
<reference evidence="8 9" key="1">
    <citation type="submission" date="2020-08" db="EMBL/GenBank/DDBJ databases">
        <title>Genomic Encyclopedia of Type Strains, Phase IV (KMG-IV): sequencing the most valuable type-strain genomes for metagenomic binning, comparative biology and taxonomic classification.</title>
        <authorList>
            <person name="Goeker M."/>
        </authorList>
    </citation>
    <scope>NUCLEOTIDE SEQUENCE [LARGE SCALE GENOMIC DNA]</scope>
    <source>
        <strain evidence="8 9">DSM 29007</strain>
    </source>
</reference>
<dbReference type="EMBL" id="JACHIA010000016">
    <property type="protein sequence ID" value="MBB6072528.1"/>
    <property type="molecule type" value="Genomic_DNA"/>
</dbReference>
<evidence type="ECO:0000313" key="8">
    <source>
        <dbReference type="EMBL" id="MBB6072528.1"/>
    </source>
</evidence>
<name>A0A841H3I1_9BACT</name>
<feature type="transmembrane region" description="Helical" evidence="6">
    <location>
        <begin position="309"/>
        <end position="327"/>
    </location>
</feature>
<dbReference type="RefSeq" id="WP_170032840.1">
    <property type="nucleotide sequence ID" value="NZ_JABDTL010000001.1"/>
</dbReference>
<gene>
    <name evidence="8" type="ORF">HNQ61_004191</name>
</gene>
<feature type="transmembrane region" description="Helical" evidence="6">
    <location>
        <begin position="206"/>
        <end position="231"/>
    </location>
</feature>
<evidence type="ECO:0000256" key="5">
    <source>
        <dbReference type="ARBA" id="ARBA00023136"/>
    </source>
</evidence>
<dbReference type="InterPro" id="IPR001958">
    <property type="entry name" value="Tet-R_TetA/multi-R_MdtG-like"/>
</dbReference>
<keyword evidence="9" id="KW-1185">Reference proteome</keyword>
<evidence type="ECO:0000256" key="2">
    <source>
        <dbReference type="ARBA" id="ARBA00022448"/>
    </source>
</evidence>
<evidence type="ECO:0000256" key="4">
    <source>
        <dbReference type="ARBA" id="ARBA00022989"/>
    </source>
</evidence>
<evidence type="ECO:0000313" key="9">
    <source>
        <dbReference type="Proteomes" id="UP000582837"/>
    </source>
</evidence>
<comment type="subcellular location">
    <subcellularLocation>
        <location evidence="1">Membrane</location>
        <topology evidence="1">Multi-pass membrane protein</topology>
    </subcellularLocation>
</comment>
<dbReference type="InterPro" id="IPR020846">
    <property type="entry name" value="MFS_dom"/>
</dbReference>
<sequence length="476" mass="50261">MITAFVDMVGLLMVIPLLPFFARDLGGGGLWVGVLVSAFSAAQLLSAPLWGRVSDRYGRRPALLVGLGAAAISYVVFAFAGSLWVLLVSRLVQGAGGGTVGVVQAYVADTTEPQDRARSLGWLSAATNVGVAIGPVMGSASLGFGRPAPGLMAAGLCAINMVFAWMFLTETHTGSARDGSGKKPARSRELVRNVLARPGEPAPRLIWIYAIGMGAFAGFSSILALFMAVRFGVTEKTIGYVFLWNGTISVIARALLLGRLVDRLGEARLARLGQMLLGAGLLLIPLTWRVAGGTEVDPPGGAWSIPLDVRWLVTGGALLLLAVSTWATRKVEMGDRVRLVGFLALLCAAAVMVVVWQHPAPLNAGLPDHFPLQYRFVVLALTITLVPLGTAFTFPCVTALLSRVIDARERGVTMGVQQSFGGAARVISPLWAGWAFDHLGTPYPFWTSAVLVLGTLFLTFGIDPASGREAPVTKSV</sequence>
<comment type="caution">
    <text evidence="8">The sequence shown here is derived from an EMBL/GenBank/DDBJ whole genome shotgun (WGS) entry which is preliminary data.</text>
</comment>
<dbReference type="PANTHER" id="PTHR23504:SF15">
    <property type="entry name" value="MAJOR FACILITATOR SUPERFAMILY (MFS) PROFILE DOMAIN-CONTAINING PROTEIN"/>
    <property type="match status" value="1"/>
</dbReference>
<dbReference type="AlphaFoldDB" id="A0A841H3I1"/>
<protein>
    <submittedName>
        <fullName evidence="8">Multidrug resistance protein</fullName>
    </submittedName>
</protein>
<evidence type="ECO:0000256" key="6">
    <source>
        <dbReference type="SAM" id="Phobius"/>
    </source>
</evidence>
<dbReference type="InterPro" id="IPR011701">
    <property type="entry name" value="MFS"/>
</dbReference>
<dbReference type="SUPFAM" id="SSF103473">
    <property type="entry name" value="MFS general substrate transporter"/>
    <property type="match status" value="2"/>
</dbReference>
<feature type="transmembrane region" description="Helical" evidence="6">
    <location>
        <begin position="62"/>
        <end position="85"/>
    </location>
</feature>
<evidence type="ECO:0000256" key="1">
    <source>
        <dbReference type="ARBA" id="ARBA00004141"/>
    </source>
</evidence>
<feature type="transmembrane region" description="Helical" evidence="6">
    <location>
        <begin position="150"/>
        <end position="168"/>
    </location>
</feature>
<dbReference type="Gene3D" id="1.20.1250.20">
    <property type="entry name" value="MFS general substrate transporter like domains"/>
    <property type="match status" value="2"/>
</dbReference>
<feature type="transmembrane region" description="Helical" evidence="6">
    <location>
        <begin position="120"/>
        <end position="144"/>
    </location>
</feature>
<dbReference type="PANTHER" id="PTHR23504">
    <property type="entry name" value="MAJOR FACILITATOR SUPERFAMILY DOMAIN-CONTAINING PROTEIN 10"/>
    <property type="match status" value="1"/>
</dbReference>
<evidence type="ECO:0000256" key="3">
    <source>
        <dbReference type="ARBA" id="ARBA00022692"/>
    </source>
</evidence>
<dbReference type="PRINTS" id="PR01035">
    <property type="entry name" value="TCRTETA"/>
</dbReference>
<proteinExistence type="predicted"/>
<organism evidence="8 9">
    <name type="scientific">Longimicrobium terrae</name>
    <dbReference type="NCBI Taxonomy" id="1639882"/>
    <lineage>
        <taxon>Bacteria</taxon>
        <taxon>Pseudomonadati</taxon>
        <taxon>Gemmatimonadota</taxon>
        <taxon>Longimicrobiia</taxon>
        <taxon>Longimicrobiales</taxon>
        <taxon>Longimicrobiaceae</taxon>
        <taxon>Longimicrobium</taxon>
    </lineage>
</organism>
<feature type="domain" description="Major facilitator superfamily (MFS) profile" evidence="7">
    <location>
        <begin position="1"/>
        <end position="467"/>
    </location>
</feature>
<accession>A0A841H3I1</accession>
<dbReference type="GO" id="GO:0022857">
    <property type="term" value="F:transmembrane transporter activity"/>
    <property type="evidence" value="ECO:0007669"/>
    <property type="project" value="InterPro"/>
</dbReference>
<feature type="transmembrane region" description="Helical" evidence="6">
    <location>
        <begin position="269"/>
        <end position="289"/>
    </location>
</feature>
<dbReference type="Proteomes" id="UP000582837">
    <property type="component" value="Unassembled WGS sequence"/>
</dbReference>
<feature type="transmembrane region" description="Helical" evidence="6">
    <location>
        <begin position="376"/>
        <end position="400"/>
    </location>
</feature>
<feature type="transmembrane region" description="Helical" evidence="6">
    <location>
        <begin position="5"/>
        <end position="22"/>
    </location>
</feature>